<protein>
    <recommendedName>
        <fullName evidence="1">DUF559 domain-containing protein</fullName>
    </recommendedName>
</protein>
<sequence length="92" mass="11030">MVFVDGDFWHGGQWKRRGFKSLDAQLQKVNNKKYWIEKIKKNMARDTKNNEKLKKAGYKVIRVWESDINKRLGWAVDKIVQQVQARRARLLK</sequence>
<dbReference type="SUPFAM" id="SSF52980">
    <property type="entry name" value="Restriction endonuclease-like"/>
    <property type="match status" value="1"/>
</dbReference>
<evidence type="ECO:0000313" key="2">
    <source>
        <dbReference type="EMBL" id="VAX24470.1"/>
    </source>
</evidence>
<dbReference type="InterPro" id="IPR011335">
    <property type="entry name" value="Restrct_endonuc-II-like"/>
</dbReference>
<dbReference type="Gene3D" id="3.40.960.10">
    <property type="entry name" value="VSR Endonuclease"/>
    <property type="match status" value="1"/>
</dbReference>
<feature type="domain" description="DUF559" evidence="1">
    <location>
        <begin position="41"/>
        <end position="83"/>
    </location>
</feature>
<name>A0A3B1CP48_9ZZZZ</name>
<reference evidence="2" key="1">
    <citation type="submission" date="2018-06" db="EMBL/GenBank/DDBJ databases">
        <authorList>
            <person name="Zhirakovskaya E."/>
        </authorList>
    </citation>
    <scope>NUCLEOTIDE SEQUENCE</scope>
</reference>
<gene>
    <name evidence="2" type="ORF">MNBD_NITROSPINAE03-1980</name>
</gene>
<accession>A0A3B1CP48</accession>
<dbReference type="EMBL" id="UOGB01000297">
    <property type="protein sequence ID" value="VAX24470.1"/>
    <property type="molecule type" value="Genomic_DNA"/>
</dbReference>
<evidence type="ECO:0000259" key="1">
    <source>
        <dbReference type="Pfam" id="PF04480"/>
    </source>
</evidence>
<dbReference type="AlphaFoldDB" id="A0A3B1CP48"/>
<organism evidence="2">
    <name type="scientific">hydrothermal vent metagenome</name>
    <dbReference type="NCBI Taxonomy" id="652676"/>
    <lineage>
        <taxon>unclassified sequences</taxon>
        <taxon>metagenomes</taxon>
        <taxon>ecological metagenomes</taxon>
    </lineage>
</organism>
<proteinExistence type="predicted"/>
<dbReference type="InterPro" id="IPR007569">
    <property type="entry name" value="DUF559"/>
</dbReference>
<dbReference type="Pfam" id="PF04480">
    <property type="entry name" value="DUF559"/>
    <property type="match status" value="1"/>
</dbReference>